<evidence type="ECO:0000313" key="1">
    <source>
        <dbReference type="EMBL" id="MDQ7904914.1"/>
    </source>
</evidence>
<organism evidence="1 2">
    <name type="scientific">Phytohabitans maris</name>
    <dbReference type="NCBI Taxonomy" id="3071409"/>
    <lineage>
        <taxon>Bacteria</taxon>
        <taxon>Bacillati</taxon>
        <taxon>Actinomycetota</taxon>
        <taxon>Actinomycetes</taxon>
        <taxon>Micromonosporales</taxon>
        <taxon>Micromonosporaceae</taxon>
    </lineage>
</organism>
<dbReference type="NCBIfam" id="TIGR04267">
    <property type="entry name" value="mod_HExxH"/>
    <property type="match status" value="1"/>
</dbReference>
<accession>A0ABU0ZES3</accession>
<evidence type="ECO:0000313" key="2">
    <source>
        <dbReference type="Proteomes" id="UP001230908"/>
    </source>
</evidence>
<dbReference type="RefSeq" id="WP_308712182.1">
    <property type="nucleotide sequence ID" value="NZ_JAVHUY010000008.1"/>
</dbReference>
<proteinExistence type="predicted"/>
<gene>
    <name evidence="1" type="ORF">RB614_10315</name>
</gene>
<reference evidence="1 2" key="1">
    <citation type="submission" date="2023-08" db="EMBL/GenBank/DDBJ databases">
        <title>Phytohabitans sansha sp. nov., isolated from marine sediment.</title>
        <authorList>
            <person name="Zhao Y."/>
            <person name="Yi K."/>
        </authorList>
    </citation>
    <scope>NUCLEOTIDE SEQUENCE [LARGE SCALE GENOMIC DNA]</scope>
    <source>
        <strain evidence="1 2">ZYX-F-186</strain>
    </source>
</reference>
<dbReference type="EMBL" id="JAVHUY010000008">
    <property type="protein sequence ID" value="MDQ7904914.1"/>
    <property type="molecule type" value="Genomic_DNA"/>
</dbReference>
<dbReference type="Proteomes" id="UP001230908">
    <property type="component" value="Unassembled WGS sequence"/>
</dbReference>
<keyword evidence="2" id="KW-1185">Reference proteome</keyword>
<sequence length="408" mass="43964">MRQLAAVQHSKHLMLLRFLKERYSSAPECGEAVAVLMRAERRDERAVADLLSDPMVGAWAVSTTRRIRADHNGHAVPLTAELAQFGALAAAAAVRAGEDAEVRTRALFGTVTLPTLGGAVLGSNGPAVVTVSGGRARVIDAATSVTVGADNPRWRILRRLVAHHGGLTGSLAIEDGNPYRSAYHVPAAGRLRVEEVRHWQECFTEAWQLLAQWHPERAAELTAGLRSVVPLVSPGDGVARSGTARDSFGILGLTPPTSGADLAVTLVHEFQHSKLSALLDVAPLYRPDGEERHFAPWRADARPTGGLIQGVYAFLGVADTWRALRSAPGLKESATREFAIVREQVAVGLTALEGSAELTTKGRRFTAGLRQAVDALSAERVPRSATDVALRILDRRRNEWRRDNPNAS</sequence>
<comment type="caution">
    <text evidence="1">The sequence shown here is derived from an EMBL/GenBank/DDBJ whole genome shotgun (WGS) entry which is preliminary data.</text>
</comment>
<name>A0ABU0ZES3_9ACTN</name>
<protein>
    <submittedName>
        <fullName evidence="1">HEXXH motif domain-containing protein</fullName>
    </submittedName>
</protein>
<dbReference type="InterPro" id="IPR026337">
    <property type="entry name" value="AKG_HExxH"/>
</dbReference>